<evidence type="ECO:0000313" key="3">
    <source>
        <dbReference type="Proteomes" id="UP000581688"/>
    </source>
</evidence>
<dbReference type="InterPro" id="IPR051531">
    <property type="entry name" value="N-acetyltransferase"/>
</dbReference>
<dbReference type="AlphaFoldDB" id="A0A841Q5L9"/>
<gene>
    <name evidence="2" type="ORF">HNQ94_002102</name>
</gene>
<keyword evidence="3" id="KW-1185">Reference proteome</keyword>
<reference evidence="2 3" key="1">
    <citation type="submission" date="2020-08" db="EMBL/GenBank/DDBJ databases">
        <title>Genomic Encyclopedia of Type Strains, Phase IV (KMG-IV): sequencing the most valuable type-strain genomes for metagenomic binning, comparative biology and taxonomic classification.</title>
        <authorList>
            <person name="Goeker M."/>
        </authorList>
    </citation>
    <scope>NUCLEOTIDE SEQUENCE [LARGE SCALE GENOMIC DNA]</scope>
    <source>
        <strain evidence="2 3">DSM 19612</strain>
    </source>
</reference>
<evidence type="ECO:0000259" key="1">
    <source>
        <dbReference type="Pfam" id="PF13302"/>
    </source>
</evidence>
<dbReference type="Proteomes" id="UP000581688">
    <property type="component" value="Unassembled WGS sequence"/>
</dbReference>
<dbReference type="PANTHER" id="PTHR43792">
    <property type="entry name" value="GNAT FAMILY, PUTATIVE (AFU_ORTHOLOGUE AFUA_3G00765)-RELATED-RELATED"/>
    <property type="match status" value="1"/>
</dbReference>
<dbReference type="InterPro" id="IPR000182">
    <property type="entry name" value="GNAT_dom"/>
</dbReference>
<dbReference type="EMBL" id="JACHGH010000005">
    <property type="protein sequence ID" value="MBB6453653.1"/>
    <property type="molecule type" value="Genomic_DNA"/>
</dbReference>
<sequence>MDYYKVAPTLVGEKVLLRSIDLEKDKVPFHQMFLEPILHEWTGNRVPDNEQESYEQLKAYRDLDFLISWVITDKQTEAFIGTFWIGPSNENGKQIAGDAQRIAKQFWRKGYTKEARQLIYDFAFNELGIEEFHSTAWGNNENSCQSMESVGYRLAKVEEKFFAKKNNYFTEHYYVLTKEAWQKYKGNKVGIR</sequence>
<name>A0A841Q5L9_9BACI</name>
<organism evidence="2 3">
    <name type="scientific">Salirhabdus euzebyi</name>
    <dbReference type="NCBI Taxonomy" id="394506"/>
    <lineage>
        <taxon>Bacteria</taxon>
        <taxon>Bacillati</taxon>
        <taxon>Bacillota</taxon>
        <taxon>Bacilli</taxon>
        <taxon>Bacillales</taxon>
        <taxon>Bacillaceae</taxon>
        <taxon>Salirhabdus</taxon>
    </lineage>
</organism>
<dbReference type="Pfam" id="PF13302">
    <property type="entry name" value="Acetyltransf_3"/>
    <property type="match status" value="1"/>
</dbReference>
<evidence type="ECO:0000313" key="2">
    <source>
        <dbReference type="EMBL" id="MBB6453653.1"/>
    </source>
</evidence>
<proteinExistence type="predicted"/>
<dbReference type="InterPro" id="IPR016181">
    <property type="entry name" value="Acyl_CoA_acyltransferase"/>
</dbReference>
<feature type="domain" description="N-acetyltransferase" evidence="1">
    <location>
        <begin position="15"/>
        <end position="153"/>
    </location>
</feature>
<protein>
    <recommendedName>
        <fullName evidence="1">N-acetyltransferase domain-containing protein</fullName>
    </recommendedName>
</protein>
<comment type="caution">
    <text evidence="2">The sequence shown here is derived from an EMBL/GenBank/DDBJ whole genome shotgun (WGS) entry which is preliminary data.</text>
</comment>
<dbReference type="RefSeq" id="WP_174495999.1">
    <property type="nucleotide sequence ID" value="NZ_CADDWK010000005.1"/>
</dbReference>
<dbReference type="GO" id="GO:0016747">
    <property type="term" value="F:acyltransferase activity, transferring groups other than amino-acyl groups"/>
    <property type="evidence" value="ECO:0007669"/>
    <property type="project" value="InterPro"/>
</dbReference>
<accession>A0A841Q5L9</accession>
<dbReference type="SUPFAM" id="SSF55729">
    <property type="entry name" value="Acyl-CoA N-acyltransferases (Nat)"/>
    <property type="match status" value="1"/>
</dbReference>
<dbReference type="Gene3D" id="3.40.630.30">
    <property type="match status" value="1"/>
</dbReference>